<proteinExistence type="predicted"/>
<evidence type="ECO:0000256" key="1">
    <source>
        <dbReference type="SAM" id="MobiDB-lite"/>
    </source>
</evidence>
<dbReference type="EMBL" id="HBEL01035477">
    <property type="protein sequence ID" value="CAD8420480.1"/>
    <property type="molecule type" value="Transcribed_RNA"/>
</dbReference>
<gene>
    <name evidence="2" type="ORF">PINE0816_LOCUS16631</name>
</gene>
<sequence>MNCSYYKLHESSSLISFFCLHFFLGYIQHKVVHSSGKPVKCKVSNGVCLTFELLLRFRLGHRLSVKLGMGGVGWIKASGSDLIRATRDSDPKQHPWNNDGSYPIQR</sequence>
<organism evidence="2">
    <name type="scientific">Proboscia inermis</name>
    <dbReference type="NCBI Taxonomy" id="420281"/>
    <lineage>
        <taxon>Eukaryota</taxon>
        <taxon>Sar</taxon>
        <taxon>Stramenopiles</taxon>
        <taxon>Ochrophyta</taxon>
        <taxon>Bacillariophyta</taxon>
        <taxon>Coscinodiscophyceae</taxon>
        <taxon>Rhizosoleniophycidae</taxon>
        <taxon>Rhizosoleniales</taxon>
        <taxon>Rhizosoleniaceae</taxon>
        <taxon>Proboscia</taxon>
    </lineage>
</organism>
<reference evidence="2" key="1">
    <citation type="submission" date="2021-01" db="EMBL/GenBank/DDBJ databases">
        <authorList>
            <person name="Corre E."/>
            <person name="Pelletier E."/>
            <person name="Niang G."/>
            <person name="Scheremetjew M."/>
            <person name="Finn R."/>
            <person name="Kale V."/>
            <person name="Holt S."/>
            <person name="Cochrane G."/>
            <person name="Meng A."/>
            <person name="Brown T."/>
            <person name="Cohen L."/>
        </authorList>
    </citation>
    <scope>NUCLEOTIDE SEQUENCE</scope>
    <source>
        <strain evidence="2">CCAP1064/1</strain>
    </source>
</reference>
<evidence type="ECO:0000313" key="2">
    <source>
        <dbReference type="EMBL" id="CAD8420480.1"/>
    </source>
</evidence>
<protein>
    <submittedName>
        <fullName evidence="2">Uncharacterized protein</fullName>
    </submittedName>
</protein>
<name>A0A7S0CDQ1_9STRA</name>
<accession>A0A7S0CDQ1</accession>
<dbReference type="AlphaFoldDB" id="A0A7S0CDQ1"/>
<feature type="region of interest" description="Disordered" evidence="1">
    <location>
        <begin position="85"/>
        <end position="106"/>
    </location>
</feature>